<evidence type="ECO:0000313" key="2">
    <source>
        <dbReference type="EMBL" id="MBE5040146.1"/>
    </source>
</evidence>
<name>A0A9D5M101_9FIRM</name>
<dbReference type="Pfam" id="PF20629">
    <property type="entry name" value="GD_AH_C"/>
    <property type="match status" value="1"/>
</dbReference>
<dbReference type="GO" id="GO:0019698">
    <property type="term" value="P:D-galacturonate catabolic process"/>
    <property type="evidence" value="ECO:0007669"/>
    <property type="project" value="TreeGrafter"/>
</dbReference>
<protein>
    <submittedName>
        <fullName evidence="2">UxaA family hydrolase</fullName>
    </submittedName>
</protein>
<accession>A0A9D5M101</accession>
<dbReference type="RefSeq" id="WP_226392710.1">
    <property type="nucleotide sequence ID" value="NZ_JADCKB010000011.1"/>
</dbReference>
<evidence type="ECO:0000259" key="1">
    <source>
        <dbReference type="Pfam" id="PF20629"/>
    </source>
</evidence>
<dbReference type="Proteomes" id="UP000806542">
    <property type="component" value="Unassembled WGS sequence"/>
</dbReference>
<gene>
    <name evidence="2" type="ORF">INF28_06690</name>
</gene>
<proteinExistence type="predicted"/>
<evidence type="ECO:0000313" key="3">
    <source>
        <dbReference type="Proteomes" id="UP000806542"/>
    </source>
</evidence>
<keyword evidence="2" id="KW-0378">Hydrolase</keyword>
<reference evidence="2" key="1">
    <citation type="submission" date="2020-10" db="EMBL/GenBank/DDBJ databases">
        <title>ChiBAC.</title>
        <authorList>
            <person name="Zenner C."/>
            <person name="Hitch T.C.A."/>
            <person name="Clavel T."/>
        </authorList>
    </citation>
    <scope>NUCLEOTIDE SEQUENCE</scope>
    <source>
        <strain evidence="2">DSM 107454</strain>
    </source>
</reference>
<feature type="domain" description="D-galactarate/Altronate dehydratase C-terminal" evidence="1">
    <location>
        <begin position="1"/>
        <end position="142"/>
    </location>
</feature>
<dbReference type="AlphaFoldDB" id="A0A9D5M101"/>
<sequence length="144" mass="15424">MSTLEEKSLGCVQKDGRSTVVNVLDYGKILTVPGLHLLNGPGNDMVVVINLTAAGAHMILFTTGRGTPLGNPIPTVKISTNSTLAKHKSRWIDFDAGILISGADPTETANTLFQSCMEIASGKKTKNEQYGYREISIFKDGVTL</sequence>
<dbReference type="EMBL" id="JADCKB010000011">
    <property type="protein sequence ID" value="MBE5040146.1"/>
    <property type="molecule type" value="Genomic_DNA"/>
</dbReference>
<dbReference type="InterPro" id="IPR052172">
    <property type="entry name" value="UxaA_altronate/galactarate_dh"/>
</dbReference>
<dbReference type="PANTHER" id="PTHR30536:SF5">
    <property type="entry name" value="ALTRONATE DEHYDRATASE"/>
    <property type="match status" value="1"/>
</dbReference>
<dbReference type="GO" id="GO:0016787">
    <property type="term" value="F:hydrolase activity"/>
    <property type="evidence" value="ECO:0007669"/>
    <property type="project" value="UniProtKB-KW"/>
</dbReference>
<comment type="caution">
    <text evidence="2">The sequence shown here is derived from an EMBL/GenBank/DDBJ whole genome shotgun (WGS) entry which is preliminary data.</text>
</comment>
<dbReference type="InterPro" id="IPR048332">
    <property type="entry name" value="GD_AH_C"/>
</dbReference>
<organism evidence="2 3">
    <name type="scientific">Ructibacterium gallinarum</name>
    <dbReference type="NCBI Taxonomy" id="2779355"/>
    <lineage>
        <taxon>Bacteria</taxon>
        <taxon>Bacillati</taxon>
        <taxon>Bacillota</taxon>
        <taxon>Clostridia</taxon>
        <taxon>Eubacteriales</taxon>
        <taxon>Oscillospiraceae</taxon>
        <taxon>Ructibacterium</taxon>
    </lineage>
</organism>
<keyword evidence="3" id="KW-1185">Reference proteome</keyword>
<dbReference type="PANTHER" id="PTHR30536">
    <property type="entry name" value="ALTRONATE/GALACTARATE DEHYDRATASE"/>
    <property type="match status" value="1"/>
</dbReference>